<reference evidence="13" key="1">
    <citation type="submission" date="2022-12" db="EMBL/GenBank/DDBJ databases">
        <title>Marinomonas 15G1-11 sp. nov, isolated from marine algae.</title>
        <authorList>
            <person name="Butt M."/>
            <person name="Choi D.G."/>
            <person name="Kim J.M."/>
            <person name="Lee J.K."/>
            <person name="Baek J.H."/>
            <person name="Jeon C.O."/>
        </authorList>
    </citation>
    <scope>NUCLEOTIDE SEQUENCE</scope>
    <source>
        <strain evidence="13">15G1-11</strain>
    </source>
</reference>
<feature type="domain" description="GspL cytoplasmic actin-ATPase-like" evidence="11">
    <location>
        <begin position="82"/>
        <end position="179"/>
    </location>
</feature>
<keyword evidence="5" id="KW-0997">Cell inner membrane</keyword>
<dbReference type="InterPro" id="IPR025691">
    <property type="entry name" value="GspL_pp_dom"/>
</dbReference>
<evidence type="ECO:0000313" key="14">
    <source>
        <dbReference type="Proteomes" id="UP001149719"/>
    </source>
</evidence>
<dbReference type="Gene3D" id="3.30.420.380">
    <property type="match status" value="1"/>
</dbReference>
<evidence type="ECO:0000259" key="12">
    <source>
        <dbReference type="Pfam" id="PF12693"/>
    </source>
</evidence>
<keyword evidence="8" id="KW-1133">Transmembrane helix</keyword>
<dbReference type="InterPro" id="IPR043129">
    <property type="entry name" value="ATPase_NBD"/>
</dbReference>
<comment type="similarity">
    <text evidence="2 10">Belongs to the GSP L family.</text>
</comment>
<comment type="subcellular location">
    <subcellularLocation>
        <location evidence="1">Cell inner membrane</location>
        <topology evidence="1">Single-pass membrane protein</topology>
    </subcellularLocation>
</comment>
<dbReference type="PIRSF" id="PIRSF015761">
    <property type="entry name" value="Protein_L"/>
    <property type="match status" value="1"/>
</dbReference>
<evidence type="ECO:0000256" key="10">
    <source>
        <dbReference type="PIRNR" id="PIRNR015761"/>
    </source>
</evidence>
<accession>A0ABT4JT19</accession>
<evidence type="ECO:0000256" key="8">
    <source>
        <dbReference type="ARBA" id="ARBA00022989"/>
    </source>
</evidence>
<dbReference type="RefSeq" id="WP_269124400.1">
    <property type="nucleotide sequence ID" value="NZ_JAPUBN010000013.1"/>
</dbReference>
<dbReference type="Proteomes" id="UP001149719">
    <property type="component" value="Unassembled WGS sequence"/>
</dbReference>
<protein>
    <recommendedName>
        <fullName evidence="10">Type II secretion system protein L</fullName>
        <shortName evidence="10">T2SS protein L</shortName>
    </recommendedName>
</protein>
<feature type="domain" description="GspL periplasmic" evidence="12">
    <location>
        <begin position="282"/>
        <end position="436"/>
    </location>
</feature>
<keyword evidence="3 10" id="KW-0813">Transport</keyword>
<dbReference type="NCBIfam" id="TIGR01709">
    <property type="entry name" value="typeII_sec_gspL"/>
    <property type="match status" value="1"/>
</dbReference>
<evidence type="ECO:0000256" key="6">
    <source>
        <dbReference type="ARBA" id="ARBA00022692"/>
    </source>
</evidence>
<keyword evidence="7 10" id="KW-0653">Protein transport</keyword>
<evidence type="ECO:0000256" key="5">
    <source>
        <dbReference type="ARBA" id="ARBA00022519"/>
    </source>
</evidence>
<dbReference type="InterPro" id="IPR024230">
    <property type="entry name" value="GspL_cyto_dom"/>
</dbReference>
<dbReference type="SUPFAM" id="SSF53067">
    <property type="entry name" value="Actin-like ATPase domain"/>
    <property type="match status" value="1"/>
</dbReference>
<evidence type="ECO:0000256" key="3">
    <source>
        <dbReference type="ARBA" id="ARBA00022448"/>
    </source>
</evidence>
<comment type="function">
    <text evidence="10">Inner membrane component of the type II secretion system required for the energy-dependent secretion of extracellular factors such as proteases and toxins from the periplasm.</text>
</comment>
<comment type="caution">
    <text evidence="13">The sequence shown here is derived from an EMBL/GenBank/DDBJ whole genome shotgun (WGS) entry which is preliminary data.</text>
</comment>
<evidence type="ECO:0000256" key="4">
    <source>
        <dbReference type="ARBA" id="ARBA00022475"/>
    </source>
</evidence>
<evidence type="ECO:0000256" key="7">
    <source>
        <dbReference type="ARBA" id="ARBA00022927"/>
    </source>
</evidence>
<evidence type="ECO:0000313" key="13">
    <source>
        <dbReference type="EMBL" id="MCZ2721542.1"/>
    </source>
</evidence>
<evidence type="ECO:0000256" key="2">
    <source>
        <dbReference type="ARBA" id="ARBA00005318"/>
    </source>
</evidence>
<evidence type="ECO:0000259" key="11">
    <source>
        <dbReference type="Pfam" id="PF05134"/>
    </source>
</evidence>
<evidence type="ECO:0000256" key="1">
    <source>
        <dbReference type="ARBA" id="ARBA00004377"/>
    </source>
</evidence>
<gene>
    <name evidence="13" type="primary">gspL</name>
    <name evidence="13" type="ORF">O1D97_07710</name>
</gene>
<organism evidence="13 14">
    <name type="scientific">Marinomonas phaeophyticola</name>
    <dbReference type="NCBI Taxonomy" id="3004091"/>
    <lineage>
        <taxon>Bacteria</taxon>
        <taxon>Pseudomonadati</taxon>
        <taxon>Pseudomonadota</taxon>
        <taxon>Gammaproteobacteria</taxon>
        <taxon>Oceanospirillales</taxon>
        <taxon>Oceanospirillaceae</taxon>
        <taxon>Marinomonas</taxon>
    </lineage>
</organism>
<dbReference type="EMBL" id="JAPUBN010000013">
    <property type="protein sequence ID" value="MCZ2721542.1"/>
    <property type="molecule type" value="Genomic_DNA"/>
</dbReference>
<sequence>MNRLIIRCYESSTISDTSRDLLSELPLTEQATNESRVRYGALSSRGDWALMDEKGALLEYQQDADLPQLTQYLAEQSTGKSMRFTDVIVCPPTERLHTRCLSLDSGQRKHLETVAPFLMEETLAQSMEELHFTILNKSQQDRTWVVAVEKTLLSIWIEQLASWQLFSPSILPLACGFMKEAEKQEGHCLLVKVQQENVSPVEGSAVLSPQWLWINDTTVNVLTDSMLTHLPKTAMETAIIEAEPEKRVLEKIAQFVLQTKSWQEKNLCHGAFRQGGLWLEKLTPWRWVAALAVIAFCLELFLLQASTKALGLQEQDVRQQANALFLELVPSEGRVVNLSRQLRGLLQQNPATTTSTKTDSAYDVLAKIDQAREQVKGLHRLTRLDFFDQTYRLDWQAEKRETLDAIQSALEKSALSVQMEQVVRQEQGYRAALKIQLTN</sequence>
<proteinExistence type="inferred from homology"/>
<dbReference type="Pfam" id="PF12693">
    <property type="entry name" value="GspL_C"/>
    <property type="match status" value="1"/>
</dbReference>
<keyword evidence="4" id="KW-1003">Cell membrane</keyword>
<dbReference type="Pfam" id="PF05134">
    <property type="entry name" value="T2SSL"/>
    <property type="match status" value="1"/>
</dbReference>
<evidence type="ECO:0000256" key="9">
    <source>
        <dbReference type="ARBA" id="ARBA00023136"/>
    </source>
</evidence>
<dbReference type="InterPro" id="IPR007812">
    <property type="entry name" value="T2SS_protein-GspL"/>
</dbReference>
<keyword evidence="6" id="KW-0812">Transmembrane</keyword>
<keyword evidence="9" id="KW-0472">Membrane</keyword>
<keyword evidence="14" id="KW-1185">Reference proteome</keyword>
<name>A0ABT4JT19_9GAMM</name>